<gene>
    <name evidence="2" type="ORF">TTEB3V08_LOCUS2088</name>
</gene>
<feature type="compositionally biased region" description="Polar residues" evidence="1">
    <location>
        <begin position="95"/>
        <end position="113"/>
    </location>
</feature>
<feature type="compositionally biased region" description="Basic residues" evidence="1">
    <location>
        <begin position="21"/>
        <end position="31"/>
    </location>
</feature>
<evidence type="ECO:0000313" key="2">
    <source>
        <dbReference type="EMBL" id="CAD7453971.1"/>
    </source>
</evidence>
<proteinExistence type="predicted"/>
<feature type="compositionally biased region" description="Low complexity" evidence="1">
    <location>
        <begin position="416"/>
        <end position="430"/>
    </location>
</feature>
<feature type="region of interest" description="Disordered" evidence="1">
    <location>
        <begin position="1"/>
        <end position="38"/>
    </location>
</feature>
<organism evidence="2">
    <name type="scientific">Timema tahoe</name>
    <dbReference type="NCBI Taxonomy" id="61484"/>
    <lineage>
        <taxon>Eukaryota</taxon>
        <taxon>Metazoa</taxon>
        <taxon>Ecdysozoa</taxon>
        <taxon>Arthropoda</taxon>
        <taxon>Hexapoda</taxon>
        <taxon>Insecta</taxon>
        <taxon>Pterygota</taxon>
        <taxon>Neoptera</taxon>
        <taxon>Polyneoptera</taxon>
        <taxon>Phasmatodea</taxon>
        <taxon>Timematodea</taxon>
        <taxon>Timematoidea</taxon>
        <taxon>Timematidae</taxon>
        <taxon>Timema</taxon>
    </lineage>
</organism>
<reference evidence="2" key="1">
    <citation type="submission" date="2020-11" db="EMBL/GenBank/DDBJ databases">
        <authorList>
            <person name="Tran Van P."/>
        </authorList>
    </citation>
    <scope>NUCLEOTIDE SEQUENCE</scope>
</reference>
<dbReference type="EMBL" id="OE000475">
    <property type="protein sequence ID" value="CAD7453971.1"/>
    <property type="molecule type" value="Genomic_DNA"/>
</dbReference>
<name>A0A7R9FK37_9NEOP</name>
<dbReference type="AlphaFoldDB" id="A0A7R9FK37"/>
<feature type="compositionally biased region" description="Polar residues" evidence="1">
    <location>
        <begin position="9"/>
        <end position="18"/>
    </location>
</feature>
<sequence length="467" mass="52189">MEGEILLDRQNSVPQSEPTNKKHKKKSKNKQRPPLPQDVDTCPVLDCIQINILHCTKSFYDICVDISNSFEEGQPSEDKQPTAEKGSSVGCADETAQSEGGTDSPLDTCTLFTKETDKNRPKKGINRAEKGKGKANSEAADEHLLSLNSNNTREMVSGPVTNPEFKPRGNTNLDAVGSTVTLCETFSKATVGNSDKRSGPVPEKDCDKKEISTTLSVSVMAQDVTKTKPRGLRSCANCLLKEPSPFFYQKCRLCKTQKMKLVRFYCSRECQVESQKLDILCNSTHVREHSCWRQSSQSKWHTGKPYIRLNMLNTPPRPPRTDSILSLANTSRNKSAISDAPPVHVEGHWGRPHKLCGTERNAQETFLRQNAEKLIVQYDVVQLEANDGVSKVGTTGNTFCWHLICFESANDVPTPLSGSFPESPSEFSLEPTRETTECPDHHKYSLYRYFGETKNEKLVANHKEMDE</sequence>
<accession>A0A7R9FK37</accession>
<feature type="region of interest" description="Disordered" evidence="1">
    <location>
        <begin position="416"/>
        <end position="436"/>
    </location>
</feature>
<protein>
    <submittedName>
        <fullName evidence="2">Uncharacterized protein</fullName>
    </submittedName>
</protein>
<feature type="region of interest" description="Disordered" evidence="1">
    <location>
        <begin position="71"/>
        <end position="170"/>
    </location>
</feature>
<evidence type="ECO:0000256" key="1">
    <source>
        <dbReference type="SAM" id="MobiDB-lite"/>
    </source>
</evidence>